<evidence type="ECO:0000256" key="4">
    <source>
        <dbReference type="ARBA" id="ARBA00011738"/>
    </source>
</evidence>
<dbReference type="InterPro" id="IPR002649">
    <property type="entry name" value="tRNA_m1G_MeTrfase_TrmD"/>
</dbReference>
<evidence type="ECO:0000256" key="2">
    <source>
        <dbReference type="ARBA" id="ARBA00004496"/>
    </source>
</evidence>
<dbReference type="PANTHER" id="PTHR46417:SF1">
    <property type="entry name" value="TRNA (GUANINE-N(1)-)-METHYLTRANSFERASE"/>
    <property type="match status" value="1"/>
</dbReference>
<keyword evidence="8 15" id="KW-0489">Methyltransferase</keyword>
<dbReference type="EC" id="2.1.1.228" evidence="5 15"/>
<protein>
    <recommendedName>
        <fullName evidence="6 15">tRNA (guanine-N(1)-)-methyltransferase</fullName>
        <ecNumber evidence="5 15">2.1.1.228</ecNumber>
    </recommendedName>
    <alternativeName>
        <fullName evidence="12 15">M1G-methyltransferase</fullName>
    </alternativeName>
    <alternativeName>
        <fullName evidence="13 15">tRNA [GM37] methyltransferase</fullName>
    </alternativeName>
</protein>
<keyword evidence="9 15" id="KW-0808">Transferase</keyword>
<dbReference type="SUPFAM" id="SSF75217">
    <property type="entry name" value="alpha/beta knot"/>
    <property type="match status" value="1"/>
</dbReference>
<dbReference type="Gene3D" id="3.40.1280.10">
    <property type="match status" value="1"/>
</dbReference>
<dbReference type="InterPro" id="IPR023148">
    <property type="entry name" value="tRNA_m1G_MeTrfase_C_sf"/>
</dbReference>
<keyword evidence="7 15" id="KW-0963">Cytoplasm</keyword>
<dbReference type="GO" id="GO:0002939">
    <property type="term" value="P:tRNA N1-guanine methylation"/>
    <property type="evidence" value="ECO:0007669"/>
    <property type="project" value="TreeGrafter"/>
</dbReference>
<comment type="function">
    <text evidence="1 15 17">Specifically methylates guanosine-37 in various tRNAs.</text>
</comment>
<evidence type="ECO:0000256" key="6">
    <source>
        <dbReference type="ARBA" id="ARBA00014679"/>
    </source>
</evidence>
<dbReference type="CDD" id="cd18080">
    <property type="entry name" value="TrmD-like"/>
    <property type="match status" value="1"/>
</dbReference>
<evidence type="ECO:0000256" key="15">
    <source>
        <dbReference type="HAMAP-Rule" id="MF_00605"/>
    </source>
</evidence>
<dbReference type="GO" id="GO:0005829">
    <property type="term" value="C:cytosol"/>
    <property type="evidence" value="ECO:0007669"/>
    <property type="project" value="TreeGrafter"/>
</dbReference>
<evidence type="ECO:0000256" key="10">
    <source>
        <dbReference type="ARBA" id="ARBA00022691"/>
    </source>
</evidence>
<dbReference type="HAMAP" id="MF_00605">
    <property type="entry name" value="TrmD"/>
    <property type="match status" value="1"/>
</dbReference>
<dbReference type="Pfam" id="PF01746">
    <property type="entry name" value="tRNA_m1G_MT"/>
    <property type="match status" value="1"/>
</dbReference>
<evidence type="ECO:0000256" key="12">
    <source>
        <dbReference type="ARBA" id="ARBA00029736"/>
    </source>
</evidence>
<comment type="subcellular location">
    <subcellularLocation>
        <location evidence="2 15 17">Cytoplasm</location>
    </subcellularLocation>
</comment>
<keyword evidence="11 15" id="KW-0819">tRNA processing</keyword>
<evidence type="ECO:0000313" key="19">
    <source>
        <dbReference type="EMBL" id="RZD15239.1"/>
    </source>
</evidence>
<feature type="binding site" evidence="15 16">
    <location>
        <position position="134"/>
    </location>
    <ligand>
        <name>S-adenosyl-L-methionine</name>
        <dbReference type="ChEBI" id="CHEBI:59789"/>
    </ligand>
</feature>
<evidence type="ECO:0000256" key="17">
    <source>
        <dbReference type="RuleBase" id="RU003464"/>
    </source>
</evidence>
<dbReference type="NCBIfam" id="NF000648">
    <property type="entry name" value="PRK00026.1"/>
    <property type="match status" value="1"/>
</dbReference>
<evidence type="ECO:0000256" key="1">
    <source>
        <dbReference type="ARBA" id="ARBA00002634"/>
    </source>
</evidence>
<comment type="similarity">
    <text evidence="3 15 17">Belongs to the RNA methyltransferase TrmD family.</text>
</comment>
<proteinExistence type="inferred from homology"/>
<evidence type="ECO:0000256" key="13">
    <source>
        <dbReference type="ARBA" id="ARBA00033392"/>
    </source>
</evidence>
<reference evidence="19 20" key="1">
    <citation type="submission" date="2019-01" db="EMBL/GenBank/DDBJ databases">
        <title>Insights into ecological role of a new deltaproteobacterial order Candidatus Sinidesulfobacterales (Sva0485) by metagenomics and metatranscriptomics.</title>
        <authorList>
            <person name="Tan S."/>
            <person name="Liu J."/>
            <person name="Fang Y."/>
            <person name="Hedlund B.P."/>
            <person name="Lian Z.H."/>
            <person name="Huang L.Y."/>
            <person name="Li J.T."/>
            <person name="Huang L.N."/>
            <person name="Li W.J."/>
            <person name="Jiang H.C."/>
            <person name="Dong H.L."/>
            <person name="Shu W.S."/>
        </authorList>
    </citation>
    <scope>NUCLEOTIDE SEQUENCE [LARGE SCALE GENOMIC DNA]</scope>
    <source>
        <strain evidence="19">AP3</strain>
    </source>
</reference>
<evidence type="ECO:0000256" key="3">
    <source>
        <dbReference type="ARBA" id="ARBA00007630"/>
    </source>
</evidence>
<accession>A0A519BD96</accession>
<name>A0A519BD96_9DELT</name>
<dbReference type="Gene3D" id="1.10.1270.20">
    <property type="entry name" value="tRNA(m1g37)methyltransferase, domain 2"/>
    <property type="match status" value="1"/>
</dbReference>
<evidence type="ECO:0000259" key="18">
    <source>
        <dbReference type="Pfam" id="PF01746"/>
    </source>
</evidence>
<evidence type="ECO:0000256" key="8">
    <source>
        <dbReference type="ARBA" id="ARBA00022603"/>
    </source>
</evidence>
<dbReference type="EMBL" id="SGBD01000001">
    <property type="protein sequence ID" value="RZD15239.1"/>
    <property type="molecule type" value="Genomic_DNA"/>
</dbReference>
<comment type="subunit">
    <text evidence="4 15 17">Homodimer.</text>
</comment>
<keyword evidence="10 15" id="KW-0949">S-adenosyl-L-methionine</keyword>
<evidence type="ECO:0000256" key="5">
    <source>
        <dbReference type="ARBA" id="ARBA00012807"/>
    </source>
</evidence>
<comment type="catalytic activity">
    <reaction evidence="14 15 17">
        <text>guanosine(37) in tRNA + S-adenosyl-L-methionine = N(1)-methylguanosine(37) in tRNA + S-adenosyl-L-homocysteine + H(+)</text>
        <dbReference type="Rhea" id="RHEA:36899"/>
        <dbReference type="Rhea" id="RHEA-COMP:10145"/>
        <dbReference type="Rhea" id="RHEA-COMP:10147"/>
        <dbReference type="ChEBI" id="CHEBI:15378"/>
        <dbReference type="ChEBI" id="CHEBI:57856"/>
        <dbReference type="ChEBI" id="CHEBI:59789"/>
        <dbReference type="ChEBI" id="CHEBI:73542"/>
        <dbReference type="ChEBI" id="CHEBI:74269"/>
        <dbReference type="EC" id="2.1.1.228"/>
    </reaction>
</comment>
<evidence type="ECO:0000256" key="14">
    <source>
        <dbReference type="ARBA" id="ARBA00047783"/>
    </source>
</evidence>
<dbReference type="AlphaFoldDB" id="A0A519BD96"/>
<gene>
    <name evidence="15 19" type="primary">trmD</name>
    <name evidence="19" type="ORF">EVJ47_02935</name>
</gene>
<organism evidence="19 20">
    <name type="scientific">Candidatus Acidulodesulfobacterium ferriphilum</name>
    <dbReference type="NCBI Taxonomy" id="2597223"/>
    <lineage>
        <taxon>Bacteria</taxon>
        <taxon>Deltaproteobacteria</taxon>
        <taxon>Candidatus Acidulodesulfobacterales</taxon>
        <taxon>Candidatus Acidulodesulfobacterium</taxon>
    </lineage>
</organism>
<dbReference type="InterPro" id="IPR016009">
    <property type="entry name" value="tRNA_MeTrfase_TRMD/TRM10"/>
</dbReference>
<dbReference type="InterPro" id="IPR029026">
    <property type="entry name" value="tRNA_m1G_MTases_N"/>
</dbReference>
<evidence type="ECO:0000313" key="20">
    <source>
        <dbReference type="Proteomes" id="UP000320813"/>
    </source>
</evidence>
<evidence type="ECO:0000256" key="16">
    <source>
        <dbReference type="PIRSR" id="PIRSR000386-1"/>
    </source>
</evidence>
<feature type="domain" description="tRNA methyltransferase TRMD/TRM10-type" evidence="18">
    <location>
        <begin position="16"/>
        <end position="249"/>
    </location>
</feature>
<dbReference type="InterPro" id="IPR029028">
    <property type="entry name" value="Alpha/beta_knot_MTases"/>
</dbReference>
<evidence type="ECO:0000256" key="11">
    <source>
        <dbReference type="ARBA" id="ARBA00022694"/>
    </source>
</evidence>
<dbReference type="GO" id="GO:0052906">
    <property type="term" value="F:tRNA (guanine(37)-N1)-methyltransferase activity"/>
    <property type="evidence" value="ECO:0007669"/>
    <property type="project" value="UniProtKB-UniRule"/>
</dbReference>
<dbReference type="PIRSF" id="PIRSF000386">
    <property type="entry name" value="tRNA_mtase"/>
    <property type="match status" value="1"/>
</dbReference>
<sequence>MNKKLDVQTCRTKRVIDIISIMPGYFTSFINTGLISRAIKNGIMEINIINPRDFSKDKHKRVDDKIYGGGAGQLLMAYPILEAYESAKAEYELKYPTAGENNLITVIMSASGKLLNSKAAKEISSYNHMIVICGRYEGIDARVAELTSALEISIGDFILSGGEIASIVLIEAVCRYFENFLGNFESLTEESFSEEYKSGLEYPQYTKPRAVNNLTVPEVLLGGNHKLINDWRLDNAFKKTMENRPDLVNRKADKKTR</sequence>
<evidence type="ECO:0000256" key="7">
    <source>
        <dbReference type="ARBA" id="ARBA00022490"/>
    </source>
</evidence>
<dbReference type="PANTHER" id="PTHR46417">
    <property type="entry name" value="TRNA (GUANINE-N(1)-)-METHYLTRANSFERASE"/>
    <property type="match status" value="1"/>
</dbReference>
<evidence type="ECO:0000256" key="9">
    <source>
        <dbReference type="ARBA" id="ARBA00022679"/>
    </source>
</evidence>
<feature type="binding site" evidence="15 16">
    <location>
        <begin position="154"/>
        <end position="159"/>
    </location>
    <ligand>
        <name>S-adenosyl-L-methionine</name>
        <dbReference type="ChEBI" id="CHEBI:59789"/>
    </ligand>
</feature>
<dbReference type="Proteomes" id="UP000320813">
    <property type="component" value="Unassembled WGS sequence"/>
</dbReference>
<dbReference type="NCBIfam" id="TIGR00088">
    <property type="entry name" value="trmD"/>
    <property type="match status" value="1"/>
</dbReference>
<comment type="caution">
    <text evidence="19">The sequence shown here is derived from an EMBL/GenBank/DDBJ whole genome shotgun (WGS) entry which is preliminary data.</text>
</comment>